<keyword evidence="2" id="KW-1185">Reference proteome</keyword>
<gene>
    <name evidence="1" type="ORF">FB557_1351</name>
</gene>
<sequence length="57" mass="6232">MSMPPIKKIILWLLTIFLIYAILTSPGDAADIVGTAGDVLANGVRNIGRFFDELLTR</sequence>
<name>A0A560WDW0_9MICO</name>
<reference evidence="1 2" key="1">
    <citation type="submission" date="2019-06" db="EMBL/GenBank/DDBJ databases">
        <title>Sequencing the genomes of 1000 actinobacteria strains.</title>
        <authorList>
            <person name="Klenk H.-P."/>
        </authorList>
    </citation>
    <scope>NUCLEOTIDE SEQUENCE [LARGE SCALE GENOMIC DNA]</scope>
    <source>
        <strain evidence="1 2">DSM 18935</strain>
    </source>
</reference>
<organism evidence="1 2">
    <name type="scientific">Marihabitans asiaticum</name>
    <dbReference type="NCBI Taxonomy" id="415218"/>
    <lineage>
        <taxon>Bacteria</taxon>
        <taxon>Bacillati</taxon>
        <taxon>Actinomycetota</taxon>
        <taxon>Actinomycetes</taxon>
        <taxon>Micrococcales</taxon>
        <taxon>Intrasporangiaceae</taxon>
        <taxon>Marihabitans</taxon>
    </lineage>
</organism>
<dbReference type="EMBL" id="VIUW01000002">
    <property type="protein sequence ID" value="TWD15818.1"/>
    <property type="molecule type" value="Genomic_DNA"/>
</dbReference>
<accession>A0A560WDW0</accession>
<dbReference type="Proteomes" id="UP000315628">
    <property type="component" value="Unassembled WGS sequence"/>
</dbReference>
<evidence type="ECO:0000313" key="1">
    <source>
        <dbReference type="EMBL" id="TWD15818.1"/>
    </source>
</evidence>
<evidence type="ECO:0000313" key="2">
    <source>
        <dbReference type="Proteomes" id="UP000315628"/>
    </source>
</evidence>
<comment type="caution">
    <text evidence="1">The sequence shown here is derived from an EMBL/GenBank/DDBJ whole genome shotgun (WGS) entry which is preliminary data.</text>
</comment>
<dbReference type="AlphaFoldDB" id="A0A560WDW0"/>
<protein>
    <submittedName>
        <fullName evidence="1">Uncharacterized protein</fullName>
    </submittedName>
</protein>
<proteinExistence type="predicted"/>
<dbReference type="RefSeq" id="WP_170236220.1">
    <property type="nucleotide sequence ID" value="NZ_BAAAYT010000001.1"/>
</dbReference>